<evidence type="ECO:0000313" key="2">
    <source>
        <dbReference type="EMBL" id="KIC93978.1"/>
    </source>
</evidence>
<dbReference type="Proteomes" id="UP000031408">
    <property type="component" value="Unassembled WGS sequence"/>
</dbReference>
<feature type="compositionally biased region" description="Polar residues" evidence="1">
    <location>
        <begin position="94"/>
        <end position="105"/>
    </location>
</feature>
<organism evidence="2 3">
    <name type="scientific">Flavihumibacter solisilvae</name>
    <dbReference type="NCBI Taxonomy" id="1349421"/>
    <lineage>
        <taxon>Bacteria</taxon>
        <taxon>Pseudomonadati</taxon>
        <taxon>Bacteroidota</taxon>
        <taxon>Chitinophagia</taxon>
        <taxon>Chitinophagales</taxon>
        <taxon>Chitinophagaceae</taxon>
        <taxon>Flavihumibacter</taxon>
    </lineage>
</organism>
<evidence type="ECO:0000313" key="3">
    <source>
        <dbReference type="Proteomes" id="UP000031408"/>
    </source>
</evidence>
<proteinExistence type="predicted"/>
<reference evidence="2 3" key="1">
    <citation type="submission" date="2014-11" db="EMBL/GenBank/DDBJ databases">
        <title>Genome sequence of Flavihumibacter solisilvae 3-3.</title>
        <authorList>
            <person name="Zhou G."/>
            <person name="Li M."/>
            <person name="Wang G."/>
        </authorList>
    </citation>
    <scope>NUCLEOTIDE SEQUENCE [LARGE SCALE GENOMIC DNA]</scope>
    <source>
        <strain evidence="2 3">3-3</strain>
    </source>
</reference>
<sequence>MHEDFPTPAYGPNENRSTTRQLTRNQAISVQKMIPFLKPIMISPFLLSNPPVSKDQDKRPDSRVGQSVIKANKGNESPGNAPGPTEIKPGRFEQSISVGSPDNLF</sequence>
<keyword evidence="3" id="KW-1185">Reference proteome</keyword>
<name>A0A0C1LF51_9BACT</name>
<comment type="caution">
    <text evidence="2">The sequence shown here is derived from an EMBL/GenBank/DDBJ whole genome shotgun (WGS) entry which is preliminary data.</text>
</comment>
<dbReference type="AlphaFoldDB" id="A0A0C1LF51"/>
<accession>A0A0C1LF51</accession>
<feature type="region of interest" description="Disordered" evidence="1">
    <location>
        <begin position="45"/>
        <end position="105"/>
    </location>
</feature>
<gene>
    <name evidence="2" type="ORF">OI18_13140</name>
</gene>
<protein>
    <submittedName>
        <fullName evidence="2">Uncharacterized protein</fullName>
    </submittedName>
</protein>
<feature type="region of interest" description="Disordered" evidence="1">
    <location>
        <begin position="1"/>
        <end position="23"/>
    </location>
</feature>
<evidence type="ECO:0000256" key="1">
    <source>
        <dbReference type="SAM" id="MobiDB-lite"/>
    </source>
</evidence>
<dbReference type="EMBL" id="JSVC01000015">
    <property type="protein sequence ID" value="KIC93978.1"/>
    <property type="molecule type" value="Genomic_DNA"/>
</dbReference>
<feature type="compositionally biased region" description="Polar residues" evidence="1">
    <location>
        <begin position="14"/>
        <end position="23"/>
    </location>
</feature>